<keyword evidence="4 6" id="KW-1133">Transmembrane helix</keyword>
<comment type="caution">
    <text evidence="7">The sequence shown here is derived from an EMBL/GenBank/DDBJ whole genome shotgun (WGS) entry which is preliminary data.</text>
</comment>
<evidence type="ECO:0000256" key="2">
    <source>
        <dbReference type="ARBA" id="ARBA00022475"/>
    </source>
</evidence>
<feature type="transmembrane region" description="Helical" evidence="6">
    <location>
        <begin position="270"/>
        <end position="289"/>
    </location>
</feature>
<accession>A0ABQ5U830</accession>
<evidence type="ECO:0000256" key="5">
    <source>
        <dbReference type="ARBA" id="ARBA00023136"/>
    </source>
</evidence>
<feature type="transmembrane region" description="Helical" evidence="6">
    <location>
        <begin position="41"/>
        <end position="69"/>
    </location>
</feature>
<evidence type="ECO:0000313" key="8">
    <source>
        <dbReference type="Proteomes" id="UP001161409"/>
    </source>
</evidence>
<dbReference type="InterPro" id="IPR005495">
    <property type="entry name" value="LptG/LptF_permease"/>
</dbReference>
<dbReference type="EMBL" id="BSNF01000008">
    <property type="protein sequence ID" value="GLQ07566.1"/>
    <property type="molecule type" value="Genomic_DNA"/>
</dbReference>
<reference evidence="7" key="1">
    <citation type="journal article" date="2014" name="Int. J. Syst. Evol. Microbiol.">
        <title>Complete genome of a new Firmicutes species belonging to the dominant human colonic microbiota ('Ruminococcus bicirculans') reveals two chromosomes and a selective capacity to utilize plant glucans.</title>
        <authorList>
            <consortium name="NISC Comparative Sequencing Program"/>
            <person name="Wegmann U."/>
            <person name="Louis P."/>
            <person name="Goesmann A."/>
            <person name="Henrissat B."/>
            <person name="Duncan S.H."/>
            <person name="Flint H.J."/>
        </authorList>
    </citation>
    <scope>NUCLEOTIDE SEQUENCE</scope>
    <source>
        <strain evidence="7">NBRC 103408</strain>
    </source>
</reference>
<evidence type="ECO:0000256" key="1">
    <source>
        <dbReference type="ARBA" id="ARBA00004651"/>
    </source>
</evidence>
<name>A0ABQ5U830_9PROT</name>
<keyword evidence="8" id="KW-1185">Reference proteome</keyword>
<evidence type="ECO:0000256" key="3">
    <source>
        <dbReference type="ARBA" id="ARBA00022692"/>
    </source>
</evidence>
<dbReference type="PANTHER" id="PTHR33529">
    <property type="entry name" value="SLR0882 PROTEIN-RELATED"/>
    <property type="match status" value="1"/>
</dbReference>
<reference evidence="7" key="2">
    <citation type="submission" date="2023-01" db="EMBL/GenBank/DDBJ databases">
        <title>Draft genome sequence of Sneathiella chinensis strain NBRC 103408.</title>
        <authorList>
            <person name="Sun Q."/>
            <person name="Mori K."/>
        </authorList>
    </citation>
    <scope>NUCLEOTIDE SEQUENCE</scope>
    <source>
        <strain evidence="7">NBRC 103408</strain>
    </source>
</reference>
<feature type="transmembrane region" description="Helical" evidence="6">
    <location>
        <begin position="301"/>
        <end position="321"/>
    </location>
</feature>
<protein>
    <submittedName>
        <fullName evidence="7">LPS export ABC transporter permease LptF</fullName>
    </submittedName>
</protein>
<gene>
    <name evidence="7" type="ORF">GCM10007924_27870</name>
</gene>
<keyword evidence="3 6" id="KW-0812">Transmembrane</keyword>
<dbReference type="PANTHER" id="PTHR33529:SF6">
    <property type="entry name" value="YJGP_YJGQ FAMILY PERMEASE"/>
    <property type="match status" value="1"/>
</dbReference>
<sequence length="370" mass="41257">MMRQFAVPTLFITFALTGVVWLSQSLQFVEKLINGLPVGTFLYLTLLLLPGILKYTLLLGLFFGTLFAFNKLYTDSELVVMWSAGLSKWSLTRPALYLALIVTLGLYFLGFVLSPFGLRTITELRVEWRDSLASVVLREGVFNTLSRDVTVYIREKTSNGELLGILVHDERNPEKPMTYMAEKGAFINTEAGPRFVMQKGNIQEVQKDQAKLSILYFDDYTLDVSQFEKAPGLIWLKPEARYLNELLFPGDDAVTQRNLGKIRSELHQRFVLPLYALALVYIASAGVLSGEFTRRSKGRKLLIAGASGIGLIIIAMALFRVSDFNIFLIPLLYGVPLVAAGIAAWLASGGTFRLRSRRGQPPLALAEGDE</sequence>
<keyword evidence="5 6" id="KW-0472">Membrane</keyword>
<evidence type="ECO:0000256" key="4">
    <source>
        <dbReference type="ARBA" id="ARBA00022989"/>
    </source>
</evidence>
<comment type="subcellular location">
    <subcellularLocation>
        <location evidence="1">Cell membrane</location>
        <topology evidence="1">Multi-pass membrane protein</topology>
    </subcellularLocation>
</comment>
<dbReference type="Proteomes" id="UP001161409">
    <property type="component" value="Unassembled WGS sequence"/>
</dbReference>
<feature type="transmembrane region" description="Helical" evidence="6">
    <location>
        <begin position="327"/>
        <end position="348"/>
    </location>
</feature>
<evidence type="ECO:0000256" key="6">
    <source>
        <dbReference type="SAM" id="Phobius"/>
    </source>
</evidence>
<keyword evidence="2" id="KW-1003">Cell membrane</keyword>
<evidence type="ECO:0000313" key="7">
    <source>
        <dbReference type="EMBL" id="GLQ07566.1"/>
    </source>
</evidence>
<proteinExistence type="predicted"/>
<organism evidence="7 8">
    <name type="scientific">Sneathiella chinensis</name>
    <dbReference type="NCBI Taxonomy" id="349750"/>
    <lineage>
        <taxon>Bacteria</taxon>
        <taxon>Pseudomonadati</taxon>
        <taxon>Pseudomonadota</taxon>
        <taxon>Alphaproteobacteria</taxon>
        <taxon>Sneathiellales</taxon>
        <taxon>Sneathiellaceae</taxon>
        <taxon>Sneathiella</taxon>
    </lineage>
</organism>
<feature type="transmembrane region" description="Helical" evidence="6">
    <location>
        <begin position="95"/>
        <end position="118"/>
    </location>
</feature>
<dbReference type="Pfam" id="PF03739">
    <property type="entry name" value="LptF_LptG"/>
    <property type="match status" value="1"/>
</dbReference>